<accession>A0A195E676</accession>
<name>A0A195E676_9HYME</name>
<protein>
    <submittedName>
        <fullName evidence="1">Uncharacterized protein</fullName>
    </submittedName>
</protein>
<dbReference type="Proteomes" id="UP000078492">
    <property type="component" value="Unassembled WGS sequence"/>
</dbReference>
<proteinExistence type="predicted"/>
<evidence type="ECO:0000313" key="2">
    <source>
        <dbReference type="Proteomes" id="UP000078492"/>
    </source>
</evidence>
<gene>
    <name evidence="1" type="ORF">ALC57_06990</name>
</gene>
<reference evidence="1 2" key="1">
    <citation type="submission" date="2015-09" db="EMBL/GenBank/DDBJ databases">
        <title>Trachymyrmex cornetzi WGS genome.</title>
        <authorList>
            <person name="Nygaard S."/>
            <person name="Hu H."/>
            <person name="Boomsma J."/>
            <person name="Zhang G."/>
        </authorList>
    </citation>
    <scope>NUCLEOTIDE SEQUENCE [LARGE SCALE GENOMIC DNA]</scope>
    <source>
        <strain evidence="1">Tcor2-1</strain>
        <tissue evidence="1">Whole body</tissue>
    </source>
</reference>
<sequence>MRRQSHPRAFFDLITGRKVATAAHRRGPAARGSDTLSNVQPLHGWFVGADVPKAGGDSFPWVSESATTCTSHLLRSAKYEIRK</sequence>
<dbReference type="AlphaFoldDB" id="A0A195E676"/>
<organism evidence="1 2">
    <name type="scientific">Trachymyrmex cornetzi</name>
    <dbReference type="NCBI Taxonomy" id="471704"/>
    <lineage>
        <taxon>Eukaryota</taxon>
        <taxon>Metazoa</taxon>
        <taxon>Ecdysozoa</taxon>
        <taxon>Arthropoda</taxon>
        <taxon>Hexapoda</taxon>
        <taxon>Insecta</taxon>
        <taxon>Pterygota</taxon>
        <taxon>Neoptera</taxon>
        <taxon>Endopterygota</taxon>
        <taxon>Hymenoptera</taxon>
        <taxon>Apocrita</taxon>
        <taxon>Aculeata</taxon>
        <taxon>Formicoidea</taxon>
        <taxon>Formicidae</taxon>
        <taxon>Myrmicinae</taxon>
        <taxon>Trachymyrmex</taxon>
    </lineage>
</organism>
<evidence type="ECO:0000313" key="1">
    <source>
        <dbReference type="EMBL" id="KYN20673.1"/>
    </source>
</evidence>
<keyword evidence="2" id="KW-1185">Reference proteome</keyword>
<dbReference type="EMBL" id="KQ979579">
    <property type="protein sequence ID" value="KYN20673.1"/>
    <property type="molecule type" value="Genomic_DNA"/>
</dbReference>